<name>A0A286P3R3_9GAMM</name>
<dbReference type="GO" id="GO:0016491">
    <property type="term" value="F:oxidoreductase activity"/>
    <property type="evidence" value="ECO:0007669"/>
    <property type="project" value="UniProtKB-KW"/>
</dbReference>
<dbReference type="Gene3D" id="3.30.9.10">
    <property type="entry name" value="D-Amino Acid Oxidase, subunit A, domain 2"/>
    <property type="match status" value="1"/>
</dbReference>
<evidence type="ECO:0000313" key="6">
    <source>
        <dbReference type="Proteomes" id="UP000266313"/>
    </source>
</evidence>
<accession>A0A286P3R3</accession>
<dbReference type="OrthoDB" id="18526at2"/>
<dbReference type="InterPro" id="IPR036188">
    <property type="entry name" value="FAD/NAD-bd_sf"/>
</dbReference>
<keyword evidence="3" id="KW-0560">Oxidoreductase</keyword>
<proteinExistence type="predicted"/>
<reference evidence="5 6" key="1">
    <citation type="submission" date="2016-12" db="EMBL/GenBank/DDBJ databases">
        <title>Genome sequencing of Methylocaldum marinum.</title>
        <authorList>
            <person name="Takeuchi M."/>
            <person name="Kamagata Y."/>
            <person name="Hiraoka S."/>
            <person name="Oshima K."/>
            <person name="Hattori M."/>
            <person name="Iwasaki W."/>
        </authorList>
    </citation>
    <scope>NUCLEOTIDE SEQUENCE [LARGE SCALE GENOMIC DNA]</scope>
    <source>
        <strain evidence="5 6">S8</strain>
    </source>
</reference>
<feature type="domain" description="FAD dependent oxidoreductase" evidence="4">
    <location>
        <begin position="3"/>
        <end position="345"/>
    </location>
</feature>
<dbReference type="Pfam" id="PF01266">
    <property type="entry name" value="DAO"/>
    <property type="match status" value="1"/>
</dbReference>
<dbReference type="PANTHER" id="PTHR13847">
    <property type="entry name" value="SARCOSINE DEHYDROGENASE-RELATED"/>
    <property type="match status" value="1"/>
</dbReference>
<dbReference type="RefSeq" id="WP_119628108.1">
    <property type="nucleotide sequence ID" value="NZ_AP017928.1"/>
</dbReference>
<dbReference type="GO" id="GO:0050660">
    <property type="term" value="F:flavin adenine dinucleotide binding"/>
    <property type="evidence" value="ECO:0007669"/>
    <property type="project" value="InterPro"/>
</dbReference>
<comment type="pathway">
    <text evidence="1">Cofactor biosynthesis; thiamine diphosphate biosynthesis.</text>
</comment>
<dbReference type="GO" id="GO:0005737">
    <property type="term" value="C:cytoplasm"/>
    <property type="evidence" value="ECO:0007669"/>
    <property type="project" value="TreeGrafter"/>
</dbReference>
<dbReference type="Proteomes" id="UP000266313">
    <property type="component" value="Chromosome"/>
</dbReference>
<sequence>MTDIIIIGGGVIGLMTARELMKAGARVLILERQLIGRESSWAGGGILSPLYPWRAAEPIVQLWLRSHAEYSELTESLRHSTGIDPEWRKSGLLIADCDDEHRAETWCESCGIAYERPDLSSLHELEPSIQLMPGAPIFLPEIAQVRNPRLLRALQSELLAAGAQISEHRSVSEIAVDGTRITRVECGGETYSADQYVITAGAWSGAMSDRFFSLPRPGVEPVKGQMIIFSARPGLLGHMVLNRDHYLIPRKDGKILAGSTLEHVGFDKSVTESARSELLEFAYGTLPALRTCSIEKHWAGLRPGSPTGIPYIGRHPEIQNLLFNCGHFRNGFAMAPASARLLADLVLGRSTQVSPEPYALTSAH</sequence>
<dbReference type="Gene3D" id="3.50.50.60">
    <property type="entry name" value="FAD/NAD(P)-binding domain"/>
    <property type="match status" value="1"/>
</dbReference>
<gene>
    <name evidence="5" type="ORF">sS8_0317</name>
</gene>
<dbReference type="GO" id="GO:0009228">
    <property type="term" value="P:thiamine biosynthetic process"/>
    <property type="evidence" value="ECO:0007669"/>
    <property type="project" value="UniProtKB-KW"/>
</dbReference>
<keyword evidence="6" id="KW-1185">Reference proteome</keyword>
<evidence type="ECO:0000256" key="1">
    <source>
        <dbReference type="ARBA" id="ARBA00004948"/>
    </source>
</evidence>
<keyword evidence="2" id="KW-0784">Thiamine biosynthesis</keyword>
<evidence type="ECO:0000259" key="4">
    <source>
        <dbReference type="Pfam" id="PF01266"/>
    </source>
</evidence>
<organism evidence="5 6">
    <name type="scientific">Methylocaldum marinum</name>
    <dbReference type="NCBI Taxonomy" id="1432792"/>
    <lineage>
        <taxon>Bacteria</taxon>
        <taxon>Pseudomonadati</taxon>
        <taxon>Pseudomonadota</taxon>
        <taxon>Gammaproteobacteria</taxon>
        <taxon>Methylococcales</taxon>
        <taxon>Methylococcaceae</taxon>
        <taxon>Methylocaldum</taxon>
    </lineage>
</organism>
<evidence type="ECO:0000313" key="5">
    <source>
        <dbReference type="EMBL" id="BBA32285.1"/>
    </source>
</evidence>
<dbReference type="EMBL" id="AP017928">
    <property type="protein sequence ID" value="BBA32285.1"/>
    <property type="molecule type" value="Genomic_DNA"/>
</dbReference>
<evidence type="ECO:0000256" key="3">
    <source>
        <dbReference type="ARBA" id="ARBA00023002"/>
    </source>
</evidence>
<dbReference type="SUPFAM" id="SSF51905">
    <property type="entry name" value="FAD/NAD(P)-binding domain"/>
    <property type="match status" value="1"/>
</dbReference>
<dbReference type="InterPro" id="IPR006076">
    <property type="entry name" value="FAD-dep_OxRdtase"/>
</dbReference>
<dbReference type="GO" id="GO:0009229">
    <property type="term" value="P:thiamine diphosphate biosynthetic process"/>
    <property type="evidence" value="ECO:0007669"/>
    <property type="project" value="UniProtKB-UniPathway"/>
</dbReference>
<dbReference type="UniPathway" id="UPA00060"/>
<dbReference type="SUPFAM" id="SSF54373">
    <property type="entry name" value="FAD-linked reductases, C-terminal domain"/>
    <property type="match status" value="1"/>
</dbReference>
<dbReference type="AlphaFoldDB" id="A0A286P3R3"/>
<dbReference type="KEGG" id="mmai:sS8_0317"/>
<dbReference type="NCBIfam" id="TIGR02352">
    <property type="entry name" value="thiamin_ThiO"/>
    <property type="match status" value="1"/>
</dbReference>
<dbReference type="PANTHER" id="PTHR13847:SF289">
    <property type="entry name" value="GLYCINE OXIDASE"/>
    <property type="match status" value="1"/>
</dbReference>
<dbReference type="InterPro" id="IPR012727">
    <property type="entry name" value="Gly_oxidase_ThiO"/>
</dbReference>
<protein>
    <submittedName>
        <fullName evidence="5">Glycine oxidase ThiO</fullName>
    </submittedName>
</protein>
<evidence type="ECO:0000256" key="2">
    <source>
        <dbReference type="ARBA" id="ARBA00022977"/>
    </source>
</evidence>